<gene>
    <name evidence="1" type="ORF">GA0070612_2799</name>
</gene>
<proteinExistence type="predicted"/>
<dbReference type="EMBL" id="LT607409">
    <property type="protein sequence ID" value="SCE99276.1"/>
    <property type="molecule type" value="Genomic_DNA"/>
</dbReference>
<sequence length="58" mass="6401">MYGVADDNSFTSHAVTFRFAEVADLRPGSVLITEVVDSLDEQRTVSMEEFASLAKDEC</sequence>
<protein>
    <submittedName>
        <fullName evidence="1">Uncharacterized protein</fullName>
    </submittedName>
</protein>
<dbReference type="AlphaFoldDB" id="A0A1C4WSK2"/>
<evidence type="ECO:0000313" key="2">
    <source>
        <dbReference type="Proteomes" id="UP000198224"/>
    </source>
</evidence>
<name>A0A1C4WSK2_9ACTN</name>
<accession>A0A1C4WSK2</accession>
<organism evidence="1 2">
    <name type="scientific">Micromonospora chokoriensis</name>
    <dbReference type="NCBI Taxonomy" id="356851"/>
    <lineage>
        <taxon>Bacteria</taxon>
        <taxon>Bacillati</taxon>
        <taxon>Actinomycetota</taxon>
        <taxon>Actinomycetes</taxon>
        <taxon>Micromonosporales</taxon>
        <taxon>Micromonosporaceae</taxon>
        <taxon>Micromonospora</taxon>
    </lineage>
</organism>
<reference evidence="2" key="1">
    <citation type="submission" date="2016-06" db="EMBL/GenBank/DDBJ databases">
        <authorList>
            <person name="Varghese N."/>
            <person name="Submissions Spin"/>
        </authorList>
    </citation>
    <scope>NUCLEOTIDE SEQUENCE [LARGE SCALE GENOMIC DNA]</scope>
    <source>
        <strain evidence="2">DSM 45160</strain>
    </source>
</reference>
<dbReference type="Proteomes" id="UP000198224">
    <property type="component" value="Chromosome I"/>
</dbReference>
<evidence type="ECO:0000313" key="1">
    <source>
        <dbReference type="EMBL" id="SCE99276.1"/>
    </source>
</evidence>
<keyword evidence="2" id="KW-1185">Reference proteome</keyword>